<gene>
    <name evidence="1" type="ORF">CEXT_449931</name>
</gene>
<dbReference type="AlphaFoldDB" id="A0AAV4MPF4"/>
<evidence type="ECO:0000313" key="1">
    <source>
        <dbReference type="EMBL" id="GIX73700.1"/>
    </source>
</evidence>
<dbReference type="EMBL" id="BPLR01019977">
    <property type="protein sequence ID" value="GIX73700.1"/>
    <property type="molecule type" value="Genomic_DNA"/>
</dbReference>
<proteinExistence type="predicted"/>
<sequence length="73" mass="8278">MGETSSGGCRLVNAYGEMMNHHLPSCSSSAKRSSIVVPYLLPYLTHFQLVRDLGNFLDRDDHLQHVRHYFSGK</sequence>
<keyword evidence="2" id="KW-1185">Reference proteome</keyword>
<dbReference type="Proteomes" id="UP001054945">
    <property type="component" value="Unassembled WGS sequence"/>
</dbReference>
<name>A0AAV4MPF4_CAEEX</name>
<reference evidence="1 2" key="1">
    <citation type="submission" date="2021-06" db="EMBL/GenBank/DDBJ databases">
        <title>Caerostris extrusa draft genome.</title>
        <authorList>
            <person name="Kono N."/>
            <person name="Arakawa K."/>
        </authorList>
    </citation>
    <scope>NUCLEOTIDE SEQUENCE [LARGE SCALE GENOMIC DNA]</scope>
</reference>
<evidence type="ECO:0000313" key="2">
    <source>
        <dbReference type="Proteomes" id="UP001054945"/>
    </source>
</evidence>
<organism evidence="1 2">
    <name type="scientific">Caerostris extrusa</name>
    <name type="common">Bark spider</name>
    <name type="synonym">Caerostris bankana</name>
    <dbReference type="NCBI Taxonomy" id="172846"/>
    <lineage>
        <taxon>Eukaryota</taxon>
        <taxon>Metazoa</taxon>
        <taxon>Ecdysozoa</taxon>
        <taxon>Arthropoda</taxon>
        <taxon>Chelicerata</taxon>
        <taxon>Arachnida</taxon>
        <taxon>Araneae</taxon>
        <taxon>Araneomorphae</taxon>
        <taxon>Entelegynae</taxon>
        <taxon>Araneoidea</taxon>
        <taxon>Araneidae</taxon>
        <taxon>Caerostris</taxon>
    </lineage>
</organism>
<accession>A0AAV4MPF4</accession>
<protein>
    <submittedName>
        <fullName evidence="1">Uncharacterized protein</fullName>
    </submittedName>
</protein>
<comment type="caution">
    <text evidence="1">The sequence shown here is derived from an EMBL/GenBank/DDBJ whole genome shotgun (WGS) entry which is preliminary data.</text>
</comment>